<organism evidence="1 2">
    <name type="scientific">Victivallis lenta</name>
    <dbReference type="NCBI Taxonomy" id="2606640"/>
    <lineage>
        <taxon>Bacteria</taxon>
        <taxon>Pseudomonadati</taxon>
        <taxon>Lentisphaerota</taxon>
        <taxon>Lentisphaeria</taxon>
        <taxon>Victivallales</taxon>
        <taxon>Victivallaceae</taxon>
        <taxon>Victivallis</taxon>
    </lineage>
</organism>
<dbReference type="RefSeq" id="WP_106054335.1">
    <property type="nucleotide sequence ID" value="NZ_CALXOB010000057.1"/>
</dbReference>
<proteinExistence type="predicted"/>
<evidence type="ECO:0000313" key="2">
    <source>
        <dbReference type="Proteomes" id="UP000435649"/>
    </source>
</evidence>
<dbReference type="Proteomes" id="UP000435649">
    <property type="component" value="Unassembled WGS sequence"/>
</dbReference>
<accession>A0A844G575</accession>
<gene>
    <name evidence="1" type="ORF">FYJ85_11425</name>
</gene>
<protein>
    <recommendedName>
        <fullName evidence="3">SPP1 Gp6-like portal protein</fullName>
    </recommendedName>
</protein>
<dbReference type="AlphaFoldDB" id="A0A844G575"/>
<comment type="caution">
    <text evidence="1">The sequence shown here is derived from an EMBL/GenBank/DDBJ whole genome shotgun (WGS) entry which is preliminary data.</text>
</comment>
<sequence>MEQDYDYLFRRRHALHRENREVWERSRAAYYGGEAYIRRALVRHVSEVEPEFEERLRRAYYFNYPRKLARLITQFILSVEPQRDGAEPELVEDFSRTGLRANEVMRQFSTLLNIYGGAALSVEMPYFSGEIDCERKKLERIRPAVRAWSPLEVADWSCGADGQLDWIIFEERILSDNGPFQPPSPALRRKLFTRTETMIFEREAGTGRTMLLSRAGHKLGCVPALLSFEPDGFGIDGGHYFEDVVRISDAILNNESEAQMNVVKQMFGLLVISDSFARGAHPAGGENADGREKFSHLLARSAAIWESPEEKGISRYISPSGADSAAIRAENDALKRELFDVVGMALIQPSRAAQTAEAKAWDHHQIKQFLASRVDQLEQAELHCWELMRRYDRSIRVPRIAYNREFAVTDLKSSIESLVELKRFSGGIEYRREVARTALFLLEKVRKIDPARRELIRREIESWQSLRQEVDNG</sequence>
<reference evidence="1 2" key="1">
    <citation type="submission" date="2019-08" db="EMBL/GenBank/DDBJ databases">
        <title>In-depth cultivation of the pig gut microbiome towards novel bacterial diversity and tailored functional studies.</title>
        <authorList>
            <person name="Wylensek D."/>
            <person name="Hitch T.C.A."/>
            <person name="Clavel T."/>
        </authorList>
    </citation>
    <scope>NUCLEOTIDE SEQUENCE [LARGE SCALE GENOMIC DNA]</scope>
    <source>
        <strain evidence="1 2">BBE-744-WT-12</strain>
    </source>
</reference>
<dbReference type="EMBL" id="VUNS01000011">
    <property type="protein sequence ID" value="MST97648.1"/>
    <property type="molecule type" value="Genomic_DNA"/>
</dbReference>
<evidence type="ECO:0000313" key="1">
    <source>
        <dbReference type="EMBL" id="MST97648.1"/>
    </source>
</evidence>
<name>A0A844G575_9BACT</name>
<keyword evidence="2" id="KW-1185">Reference proteome</keyword>
<evidence type="ECO:0008006" key="3">
    <source>
        <dbReference type="Google" id="ProtNLM"/>
    </source>
</evidence>